<dbReference type="Proteomes" id="UP000708208">
    <property type="component" value="Unassembled WGS sequence"/>
</dbReference>
<evidence type="ECO:0000256" key="2">
    <source>
        <dbReference type="SAM" id="SignalP"/>
    </source>
</evidence>
<feature type="region of interest" description="Disordered" evidence="1">
    <location>
        <begin position="40"/>
        <end position="99"/>
    </location>
</feature>
<feature type="compositionally biased region" description="Low complexity" evidence="1">
    <location>
        <begin position="66"/>
        <end position="78"/>
    </location>
</feature>
<organism evidence="3 4">
    <name type="scientific">Allacma fusca</name>
    <dbReference type="NCBI Taxonomy" id="39272"/>
    <lineage>
        <taxon>Eukaryota</taxon>
        <taxon>Metazoa</taxon>
        <taxon>Ecdysozoa</taxon>
        <taxon>Arthropoda</taxon>
        <taxon>Hexapoda</taxon>
        <taxon>Collembola</taxon>
        <taxon>Symphypleona</taxon>
        <taxon>Sminthuridae</taxon>
        <taxon>Allacma</taxon>
    </lineage>
</organism>
<dbReference type="AlphaFoldDB" id="A0A8J2LMF5"/>
<keyword evidence="2" id="KW-0732">Signal</keyword>
<evidence type="ECO:0000313" key="3">
    <source>
        <dbReference type="EMBL" id="CAG7825919.1"/>
    </source>
</evidence>
<proteinExistence type="predicted"/>
<dbReference type="EMBL" id="CAJVCH010537891">
    <property type="protein sequence ID" value="CAG7825919.1"/>
    <property type="molecule type" value="Genomic_DNA"/>
</dbReference>
<protein>
    <submittedName>
        <fullName evidence="3">Uncharacterized protein</fullName>
    </submittedName>
</protein>
<evidence type="ECO:0000256" key="1">
    <source>
        <dbReference type="SAM" id="MobiDB-lite"/>
    </source>
</evidence>
<sequence>MYGRRWNSNSPTTMTFRFFIISLCFHALYAESIPRTRATVGIAHASPPSQPSSSPTPTDPKATHHSNIPISSNPSSPDDQPPKPFQAERSSRKSIGYVA</sequence>
<keyword evidence="4" id="KW-1185">Reference proteome</keyword>
<comment type="caution">
    <text evidence="3">The sequence shown here is derived from an EMBL/GenBank/DDBJ whole genome shotgun (WGS) entry which is preliminary data.</text>
</comment>
<feature type="signal peptide" evidence="2">
    <location>
        <begin position="1"/>
        <end position="30"/>
    </location>
</feature>
<feature type="chain" id="PRO_5035248890" evidence="2">
    <location>
        <begin position="31"/>
        <end position="99"/>
    </location>
</feature>
<gene>
    <name evidence="3" type="ORF">AFUS01_LOCUS35999</name>
</gene>
<feature type="non-terminal residue" evidence="3">
    <location>
        <position position="99"/>
    </location>
</feature>
<accession>A0A8J2LMF5</accession>
<name>A0A8J2LMF5_9HEXA</name>
<reference evidence="3" key="1">
    <citation type="submission" date="2021-06" db="EMBL/GenBank/DDBJ databases">
        <authorList>
            <person name="Hodson N. C."/>
            <person name="Mongue J. A."/>
            <person name="Jaron S. K."/>
        </authorList>
    </citation>
    <scope>NUCLEOTIDE SEQUENCE</scope>
</reference>
<evidence type="ECO:0000313" key="4">
    <source>
        <dbReference type="Proteomes" id="UP000708208"/>
    </source>
</evidence>